<dbReference type="Proteomes" id="UP000634136">
    <property type="component" value="Unassembled WGS sequence"/>
</dbReference>
<dbReference type="EMBL" id="JAAIUW010000004">
    <property type="protein sequence ID" value="KAF7833920.1"/>
    <property type="molecule type" value="Genomic_DNA"/>
</dbReference>
<feature type="signal peptide" evidence="1">
    <location>
        <begin position="1"/>
        <end position="47"/>
    </location>
</feature>
<protein>
    <submittedName>
        <fullName evidence="2">Uncharacterized protein</fullName>
    </submittedName>
</protein>
<evidence type="ECO:0000313" key="3">
    <source>
        <dbReference type="Proteomes" id="UP000634136"/>
    </source>
</evidence>
<evidence type="ECO:0000256" key="1">
    <source>
        <dbReference type="SAM" id="SignalP"/>
    </source>
</evidence>
<evidence type="ECO:0000313" key="2">
    <source>
        <dbReference type="EMBL" id="KAF7833920.1"/>
    </source>
</evidence>
<feature type="chain" id="PRO_5032294391" evidence="1">
    <location>
        <begin position="48"/>
        <end position="220"/>
    </location>
</feature>
<accession>A0A834WX20</accession>
<reference evidence="2" key="1">
    <citation type="submission" date="2020-09" db="EMBL/GenBank/DDBJ databases">
        <title>Genome-Enabled Discovery of Anthraquinone Biosynthesis in Senna tora.</title>
        <authorList>
            <person name="Kang S.-H."/>
            <person name="Pandey R.P."/>
            <person name="Lee C.-M."/>
            <person name="Sim J.-S."/>
            <person name="Jeong J.-T."/>
            <person name="Choi B.-S."/>
            <person name="Jung M."/>
            <person name="Ginzburg D."/>
            <person name="Zhao K."/>
            <person name="Won S.Y."/>
            <person name="Oh T.-J."/>
            <person name="Yu Y."/>
            <person name="Kim N.-H."/>
            <person name="Lee O.R."/>
            <person name="Lee T.-H."/>
            <person name="Bashyal P."/>
            <person name="Kim T.-S."/>
            <person name="Lee W.-H."/>
            <person name="Kawkins C."/>
            <person name="Kim C.-K."/>
            <person name="Kim J.S."/>
            <person name="Ahn B.O."/>
            <person name="Rhee S.Y."/>
            <person name="Sohng J.K."/>
        </authorList>
    </citation>
    <scope>NUCLEOTIDE SEQUENCE</scope>
    <source>
        <tissue evidence="2">Leaf</tissue>
    </source>
</reference>
<dbReference type="OrthoDB" id="10644651at2759"/>
<name>A0A834WX20_9FABA</name>
<gene>
    <name evidence="2" type="ORF">G2W53_008779</name>
</gene>
<sequence length="220" mass="23626">MIIKIIIVLGDSRSSVSVIGDGIRRRRRRRMMSGLILLVLLIRNASSLSLAVSDLTEIEPDGARGEGVGVRGATVLLVGGSEAADEGIEAPPGLTEGAGARGRRVRVTVEHAGLNMNLSLTELVQIAEEVKHMIAVTVGKTHGWSLVLQLMYHRSKNLLSLCTLEGEERDAPVQAVVFGEESGEDDHFLEGIGGYEAIHVVRVIGEDEVEGEERDAQSSQ</sequence>
<dbReference type="AlphaFoldDB" id="A0A834WX20"/>
<proteinExistence type="predicted"/>
<organism evidence="2 3">
    <name type="scientific">Senna tora</name>
    <dbReference type="NCBI Taxonomy" id="362788"/>
    <lineage>
        <taxon>Eukaryota</taxon>
        <taxon>Viridiplantae</taxon>
        <taxon>Streptophyta</taxon>
        <taxon>Embryophyta</taxon>
        <taxon>Tracheophyta</taxon>
        <taxon>Spermatophyta</taxon>
        <taxon>Magnoliopsida</taxon>
        <taxon>eudicotyledons</taxon>
        <taxon>Gunneridae</taxon>
        <taxon>Pentapetalae</taxon>
        <taxon>rosids</taxon>
        <taxon>fabids</taxon>
        <taxon>Fabales</taxon>
        <taxon>Fabaceae</taxon>
        <taxon>Caesalpinioideae</taxon>
        <taxon>Cassia clade</taxon>
        <taxon>Senna</taxon>
    </lineage>
</organism>
<comment type="caution">
    <text evidence="2">The sequence shown here is derived from an EMBL/GenBank/DDBJ whole genome shotgun (WGS) entry which is preliminary data.</text>
</comment>
<keyword evidence="3" id="KW-1185">Reference proteome</keyword>
<keyword evidence="1" id="KW-0732">Signal</keyword>